<protein>
    <recommendedName>
        <fullName evidence="9">DNA 3'-5' helicase</fullName>
        <ecNumber evidence="9">5.6.2.4</ecNumber>
    </recommendedName>
    <alternativeName>
        <fullName evidence="10">DNA 3'-5' helicase II</fullName>
    </alternativeName>
</protein>
<evidence type="ECO:0000256" key="10">
    <source>
        <dbReference type="ARBA" id="ARBA00034923"/>
    </source>
</evidence>
<dbReference type="Gene3D" id="3.40.50.300">
    <property type="entry name" value="P-loop containing nucleotide triphosphate hydrolases"/>
    <property type="match status" value="2"/>
</dbReference>
<dbReference type="CDD" id="cd17932">
    <property type="entry name" value="DEXQc_UvrD"/>
    <property type="match status" value="1"/>
</dbReference>
<organism evidence="15 16">
    <name type="scientific">Pseudooceanicola nitratireducens</name>
    <dbReference type="NCBI Taxonomy" id="517719"/>
    <lineage>
        <taxon>Bacteria</taxon>
        <taxon>Pseudomonadati</taxon>
        <taxon>Pseudomonadota</taxon>
        <taxon>Alphaproteobacteria</taxon>
        <taxon>Rhodobacterales</taxon>
        <taxon>Paracoccaceae</taxon>
        <taxon>Pseudooceanicola</taxon>
    </lineage>
</organism>
<dbReference type="GO" id="GO:0043138">
    <property type="term" value="F:3'-5' DNA helicase activity"/>
    <property type="evidence" value="ECO:0007669"/>
    <property type="project" value="UniProtKB-EC"/>
</dbReference>
<dbReference type="InterPro" id="IPR014017">
    <property type="entry name" value="DNA_helicase_UvrD-like_C"/>
</dbReference>
<gene>
    <name evidence="15" type="ORF">SAMN05421762_3914</name>
</gene>
<evidence type="ECO:0000256" key="5">
    <source>
        <dbReference type="ARBA" id="ARBA00022840"/>
    </source>
</evidence>
<dbReference type="Pfam" id="PF13361">
    <property type="entry name" value="UvrD_C"/>
    <property type="match status" value="2"/>
</dbReference>
<keyword evidence="2 12" id="KW-0547">Nucleotide-binding</keyword>
<dbReference type="GO" id="GO:0005524">
    <property type="term" value="F:ATP binding"/>
    <property type="evidence" value="ECO:0007669"/>
    <property type="project" value="UniProtKB-UniRule"/>
</dbReference>
<dbReference type="PANTHER" id="PTHR11070:SF2">
    <property type="entry name" value="ATP-DEPENDENT DNA HELICASE SRS2"/>
    <property type="match status" value="1"/>
</dbReference>
<dbReference type="PROSITE" id="PS51217">
    <property type="entry name" value="UVRD_HELICASE_CTER"/>
    <property type="match status" value="1"/>
</dbReference>
<keyword evidence="16" id="KW-1185">Reference proteome</keyword>
<evidence type="ECO:0000256" key="6">
    <source>
        <dbReference type="ARBA" id="ARBA00023125"/>
    </source>
</evidence>
<dbReference type="OrthoDB" id="7784549at2"/>
<dbReference type="EC" id="5.6.2.4" evidence="9"/>
<dbReference type="InterPro" id="IPR013986">
    <property type="entry name" value="DExx_box_DNA_helicase_dom_sf"/>
</dbReference>
<evidence type="ECO:0000256" key="12">
    <source>
        <dbReference type="PROSITE-ProRule" id="PRU00560"/>
    </source>
</evidence>
<dbReference type="RefSeq" id="WP_093455137.1">
    <property type="nucleotide sequence ID" value="NZ_FNZG01000019.1"/>
</dbReference>
<dbReference type="InterPro" id="IPR000212">
    <property type="entry name" value="DNA_helicase_UvrD/REP"/>
</dbReference>
<proteinExistence type="inferred from homology"/>
<sequence>MNDSALSIALSELTEAQSVAVAWRDGPMFVLAGPGSGKTRVLTTRVAKLLADTPDRSFRVLALTFTNKAADEMSARVTALVPEQERRALIGTFHSFCMQMLQQHGSHIGINPDFAIYSLDVDRQEILRDAIKQAGLSQDDIRLLSTIDKLKSQLIQPAGSARYFRDQSDGARVEQVYTAYEAALSQANALDFGSLIAQAHRLVTEFPGIAGRYRKTYAYWMFDEFQDTTDGQYRLIRALAGENFKNVFAVADDDQIIYQWNGASYKQIQRFRADFSPQELQLPTNYRCPPAIVAAANHLVVHNLQRTVAKQPLEAGKTSLKYPDEQHIRVLRYSTDEVEAASIAEGIAKIDHTRWGEVAVLARTRYMLEKLQSALTQKQVNAVISQRRDDFRSPQFLWLAAVLRQALRPLDRRALEILTGAFNRWFGTDASVDLIVTATELTERSLLDEWALAVKAGLGDDVNGNALVDLAATFANEPARFRQFVDAVLAMIPAQDDEASDIAEDRAAWSDLVRSIGKTIGRDAPLEQFLQELAIRSKEAPVGNNTVTLMTIHGAKGKEFDHVYVVGLAEDILPSFQSLKAGENSAQMEEERRNCFVAITRAREWLCLSYADNYRGWNKQPSRFLLEMGFSLPDQPSQ</sequence>
<evidence type="ECO:0000256" key="1">
    <source>
        <dbReference type="ARBA" id="ARBA00009922"/>
    </source>
</evidence>
<dbReference type="EMBL" id="FOLX01000010">
    <property type="protein sequence ID" value="SFD29461.1"/>
    <property type="molecule type" value="Genomic_DNA"/>
</dbReference>
<evidence type="ECO:0000259" key="13">
    <source>
        <dbReference type="PROSITE" id="PS51198"/>
    </source>
</evidence>
<comment type="catalytic activity">
    <reaction evidence="8">
        <text>Couples ATP hydrolysis with the unwinding of duplex DNA by translocating in the 3'-5' direction.</text>
        <dbReference type="EC" id="5.6.2.4"/>
    </reaction>
</comment>
<comment type="similarity">
    <text evidence="1">Belongs to the helicase family. UvrD subfamily.</text>
</comment>
<name>A0A1I1R504_9RHOB</name>
<dbReference type="Gene3D" id="1.10.10.160">
    <property type="match status" value="1"/>
</dbReference>
<keyword evidence="3 12" id="KW-0378">Hydrolase</keyword>
<dbReference type="PROSITE" id="PS51198">
    <property type="entry name" value="UVRD_HELICASE_ATP_BIND"/>
    <property type="match status" value="1"/>
</dbReference>
<accession>A0A1I1R504</accession>
<evidence type="ECO:0000313" key="16">
    <source>
        <dbReference type="Proteomes" id="UP000231644"/>
    </source>
</evidence>
<keyword evidence="6" id="KW-0238">DNA-binding</keyword>
<comment type="catalytic activity">
    <reaction evidence="11">
        <text>ATP + H2O = ADP + phosphate + H(+)</text>
        <dbReference type="Rhea" id="RHEA:13065"/>
        <dbReference type="ChEBI" id="CHEBI:15377"/>
        <dbReference type="ChEBI" id="CHEBI:15378"/>
        <dbReference type="ChEBI" id="CHEBI:30616"/>
        <dbReference type="ChEBI" id="CHEBI:43474"/>
        <dbReference type="ChEBI" id="CHEBI:456216"/>
        <dbReference type="EC" id="5.6.2.4"/>
    </reaction>
</comment>
<dbReference type="GO" id="GO:0003677">
    <property type="term" value="F:DNA binding"/>
    <property type="evidence" value="ECO:0007669"/>
    <property type="project" value="UniProtKB-KW"/>
</dbReference>
<feature type="domain" description="UvrD-like helicase ATP-binding" evidence="13">
    <location>
        <begin position="11"/>
        <end position="289"/>
    </location>
</feature>
<dbReference type="GO" id="GO:0016887">
    <property type="term" value="F:ATP hydrolysis activity"/>
    <property type="evidence" value="ECO:0007669"/>
    <property type="project" value="RHEA"/>
</dbReference>
<dbReference type="GO" id="GO:0000725">
    <property type="term" value="P:recombinational repair"/>
    <property type="evidence" value="ECO:0007669"/>
    <property type="project" value="TreeGrafter"/>
</dbReference>
<dbReference type="Proteomes" id="UP000231644">
    <property type="component" value="Unassembled WGS sequence"/>
</dbReference>
<evidence type="ECO:0000256" key="8">
    <source>
        <dbReference type="ARBA" id="ARBA00034617"/>
    </source>
</evidence>
<evidence type="ECO:0000259" key="14">
    <source>
        <dbReference type="PROSITE" id="PS51217"/>
    </source>
</evidence>
<keyword evidence="4 12" id="KW-0347">Helicase</keyword>
<dbReference type="Gene3D" id="1.10.486.10">
    <property type="entry name" value="PCRA, domain 4"/>
    <property type="match status" value="1"/>
</dbReference>
<reference evidence="15 16" key="1">
    <citation type="submission" date="2016-10" db="EMBL/GenBank/DDBJ databases">
        <authorList>
            <person name="de Groot N.N."/>
        </authorList>
    </citation>
    <scope>NUCLEOTIDE SEQUENCE [LARGE SCALE GENOMIC DNA]</scope>
    <source>
        <strain evidence="15 16">DSM 29619</strain>
    </source>
</reference>
<evidence type="ECO:0000256" key="9">
    <source>
        <dbReference type="ARBA" id="ARBA00034808"/>
    </source>
</evidence>
<feature type="domain" description="UvrD-like helicase C-terminal" evidence="14">
    <location>
        <begin position="290"/>
        <end position="557"/>
    </location>
</feature>
<dbReference type="STRING" id="517719.SAMN05421762_3914"/>
<evidence type="ECO:0000256" key="2">
    <source>
        <dbReference type="ARBA" id="ARBA00022741"/>
    </source>
</evidence>
<keyword evidence="5 12" id="KW-0067">ATP-binding</keyword>
<dbReference type="InterPro" id="IPR014016">
    <property type="entry name" value="UvrD-like_ATP-bd"/>
</dbReference>
<dbReference type="Pfam" id="PF00580">
    <property type="entry name" value="UvrD-helicase"/>
    <property type="match status" value="1"/>
</dbReference>
<keyword evidence="7" id="KW-0413">Isomerase</keyword>
<feature type="binding site" evidence="12">
    <location>
        <begin position="32"/>
        <end position="39"/>
    </location>
    <ligand>
        <name>ATP</name>
        <dbReference type="ChEBI" id="CHEBI:30616"/>
    </ligand>
</feature>
<evidence type="ECO:0000256" key="3">
    <source>
        <dbReference type="ARBA" id="ARBA00022801"/>
    </source>
</evidence>
<evidence type="ECO:0000256" key="11">
    <source>
        <dbReference type="ARBA" id="ARBA00048988"/>
    </source>
</evidence>
<dbReference type="PANTHER" id="PTHR11070">
    <property type="entry name" value="UVRD / RECB / PCRA DNA HELICASE FAMILY MEMBER"/>
    <property type="match status" value="1"/>
</dbReference>
<evidence type="ECO:0000256" key="4">
    <source>
        <dbReference type="ARBA" id="ARBA00022806"/>
    </source>
</evidence>
<dbReference type="AlphaFoldDB" id="A0A1I1R504"/>
<evidence type="ECO:0000256" key="7">
    <source>
        <dbReference type="ARBA" id="ARBA00023235"/>
    </source>
</evidence>
<dbReference type="InterPro" id="IPR027417">
    <property type="entry name" value="P-loop_NTPase"/>
</dbReference>
<evidence type="ECO:0000313" key="15">
    <source>
        <dbReference type="EMBL" id="SFD29461.1"/>
    </source>
</evidence>
<dbReference type="SUPFAM" id="SSF52540">
    <property type="entry name" value="P-loop containing nucleoside triphosphate hydrolases"/>
    <property type="match status" value="1"/>
</dbReference>